<name>A0A6M0K8D2_9GAMM</name>
<keyword evidence="2" id="KW-1133">Transmembrane helix</keyword>
<proteinExistence type="predicted"/>
<dbReference type="Proteomes" id="UP000483379">
    <property type="component" value="Unassembled WGS sequence"/>
</dbReference>
<dbReference type="RefSeq" id="WP_164456233.1">
    <property type="nucleotide sequence ID" value="NZ_JAAIJQ010000129.1"/>
</dbReference>
<keyword evidence="2" id="KW-0472">Membrane</keyword>
<sequence length="425" mass="47016">MPERRQIFRQAALDRLASSEHLDQPMRLVGGVGWLVLLALGATMLAAILWSASATAPVKVQARGILIAAGGLEQIVASVPGRLLTLEVRPGDSVAVGDLIARVEQGELRRELETARAQLEDARGQYGELESFHREKEVRERLLEAERLDTIAQTRSLLEERLALLRKKHASVSQLVERRVITDDELIEVQLGLSDVRERLAELDDEQKAIALRREERASEEKLALLERRLRIQESLRLVKRLEARLAEQGRLLSAHAGRVLEVMVGAGDVVQPGETLATVAPEGGVREQLVAFAYVKPTEGKRVRPGMDVEVLPSAFRPEEYGYLRGRVEQVSELPATRAGMRRLLKNEQLAQDLATAGAPFQLRVALLDDATTPSGYQWSSSQGPDARINAGMLIGARVIVDRERLLMLAVPQAKRLARLWGGD</sequence>
<accession>A0A6M0K8D2</accession>
<evidence type="ECO:0000256" key="1">
    <source>
        <dbReference type="SAM" id="Coils"/>
    </source>
</evidence>
<dbReference type="NCBIfam" id="TIGR03794">
    <property type="entry name" value="NHLM_micro_HlyD"/>
    <property type="match status" value="1"/>
</dbReference>
<feature type="transmembrane region" description="Helical" evidence="2">
    <location>
        <begin position="28"/>
        <end position="50"/>
    </location>
</feature>
<keyword evidence="1" id="KW-0175">Coiled coil</keyword>
<evidence type="ECO:0000313" key="3">
    <source>
        <dbReference type="EMBL" id="NEV64967.1"/>
    </source>
</evidence>
<comment type="caution">
    <text evidence="3">The sequence shown here is derived from an EMBL/GenBank/DDBJ whole genome shotgun (WGS) entry which is preliminary data.</text>
</comment>
<dbReference type="InterPro" id="IPR050739">
    <property type="entry name" value="MFP"/>
</dbReference>
<feature type="coiled-coil region" evidence="1">
    <location>
        <begin position="105"/>
        <end position="168"/>
    </location>
</feature>
<gene>
    <name evidence="3" type="ORF">G3446_24420</name>
</gene>
<organism evidence="3 4">
    <name type="scientific">Thiorhodococcus minor</name>
    <dbReference type="NCBI Taxonomy" id="57489"/>
    <lineage>
        <taxon>Bacteria</taxon>
        <taxon>Pseudomonadati</taxon>
        <taxon>Pseudomonadota</taxon>
        <taxon>Gammaproteobacteria</taxon>
        <taxon>Chromatiales</taxon>
        <taxon>Chromatiaceae</taxon>
        <taxon>Thiorhodococcus</taxon>
    </lineage>
</organism>
<keyword evidence="4" id="KW-1185">Reference proteome</keyword>
<dbReference type="InterPro" id="IPR022275">
    <property type="entry name" value="NHPM_bacteriocin_SS_HylD"/>
</dbReference>
<reference evidence="3 4" key="1">
    <citation type="submission" date="2020-02" db="EMBL/GenBank/DDBJ databases">
        <title>Genome sequences of Thiorhodococcus mannitoliphagus and Thiorhodococcus minor, purple sulfur photosynthetic bacteria in the gammaproteobacterial family, Chromatiaceae.</title>
        <authorList>
            <person name="Aviles F.A."/>
            <person name="Meyer T.E."/>
            <person name="Kyndt J.A."/>
        </authorList>
    </citation>
    <scope>NUCLEOTIDE SEQUENCE [LARGE SCALE GENOMIC DNA]</scope>
    <source>
        <strain evidence="3 4">DSM 11518</strain>
    </source>
</reference>
<dbReference type="Gene3D" id="2.40.50.100">
    <property type="match status" value="1"/>
</dbReference>
<dbReference type="PRINTS" id="PR01490">
    <property type="entry name" value="RTXTOXIND"/>
</dbReference>
<dbReference type="SUPFAM" id="SSF111369">
    <property type="entry name" value="HlyD-like secretion proteins"/>
    <property type="match status" value="1"/>
</dbReference>
<dbReference type="PANTHER" id="PTHR30386">
    <property type="entry name" value="MEMBRANE FUSION SUBUNIT OF EMRAB-TOLC MULTIDRUG EFFLUX PUMP"/>
    <property type="match status" value="1"/>
</dbReference>
<dbReference type="AlphaFoldDB" id="A0A6M0K8D2"/>
<protein>
    <submittedName>
        <fullName evidence="3">NHLP bacteriocin system secretion protein</fullName>
    </submittedName>
</protein>
<keyword evidence="2" id="KW-0812">Transmembrane</keyword>
<evidence type="ECO:0000313" key="4">
    <source>
        <dbReference type="Proteomes" id="UP000483379"/>
    </source>
</evidence>
<dbReference type="PANTHER" id="PTHR30386:SF17">
    <property type="entry name" value="ALKALINE PROTEASE SECRETION PROTEIN APRE"/>
    <property type="match status" value="1"/>
</dbReference>
<evidence type="ECO:0000256" key="2">
    <source>
        <dbReference type="SAM" id="Phobius"/>
    </source>
</evidence>
<dbReference type="EMBL" id="JAAIJQ010000129">
    <property type="protein sequence ID" value="NEV64967.1"/>
    <property type="molecule type" value="Genomic_DNA"/>
</dbReference>